<organism evidence="7 8">
    <name type="scientific">Thomasclavelia ramosa</name>
    <dbReference type="NCBI Taxonomy" id="1547"/>
    <lineage>
        <taxon>Bacteria</taxon>
        <taxon>Bacillati</taxon>
        <taxon>Bacillota</taxon>
        <taxon>Erysipelotrichia</taxon>
        <taxon>Erysipelotrichales</taxon>
        <taxon>Coprobacillaceae</taxon>
        <taxon>Thomasclavelia</taxon>
    </lineage>
</organism>
<evidence type="ECO:0000256" key="1">
    <source>
        <dbReference type="ARBA" id="ARBA00022908"/>
    </source>
</evidence>
<sequence>MNKYAYIRVSTKDQNIDRQKFAMKEIGLGTRQMFIDKQSGKDFNRKGYKKLVKKLKKGDELYIKSIDRLGRDYDEIIEQWRYLVKKKEVEIIVLDFPLLDTRNQVNGITGKFIADLVLQVLSYVAQIERENTKQRQAEGIKAAKEKGVRFGRPQLPYPENFEEIYLCYKEKQISKRECARRLSTNHTTFSNWVNRYELKKE</sequence>
<protein>
    <submittedName>
        <fullName evidence="7">Recombinase family protein</fullName>
    </submittedName>
</protein>
<evidence type="ECO:0000259" key="6">
    <source>
        <dbReference type="PROSITE" id="PS51736"/>
    </source>
</evidence>
<dbReference type="GO" id="GO:0000150">
    <property type="term" value="F:DNA strand exchange activity"/>
    <property type="evidence" value="ECO:0007669"/>
    <property type="project" value="InterPro"/>
</dbReference>
<dbReference type="SUPFAM" id="SSF53041">
    <property type="entry name" value="Resolvase-like"/>
    <property type="match status" value="1"/>
</dbReference>
<dbReference type="PANTHER" id="PTHR30461">
    <property type="entry name" value="DNA-INVERTASE FROM LAMBDOID PROPHAGE"/>
    <property type="match status" value="1"/>
</dbReference>
<dbReference type="Gene3D" id="3.40.50.1390">
    <property type="entry name" value="Resolvase, N-terminal catalytic domain"/>
    <property type="match status" value="1"/>
</dbReference>
<proteinExistence type="predicted"/>
<dbReference type="PROSITE" id="PS00397">
    <property type="entry name" value="RECOMBINASES_1"/>
    <property type="match status" value="1"/>
</dbReference>
<dbReference type="Proteomes" id="UP001211987">
    <property type="component" value="Unassembled WGS sequence"/>
</dbReference>
<dbReference type="InterPro" id="IPR006118">
    <property type="entry name" value="Recombinase_CS"/>
</dbReference>
<keyword evidence="1" id="KW-0229">DNA integration</keyword>
<dbReference type="GO" id="GO:0015074">
    <property type="term" value="P:DNA integration"/>
    <property type="evidence" value="ECO:0007669"/>
    <property type="project" value="UniProtKB-KW"/>
</dbReference>
<name>A0A9Q7MNE7_9FIRM</name>
<evidence type="ECO:0000256" key="4">
    <source>
        <dbReference type="PIRSR" id="PIRSR606118-50"/>
    </source>
</evidence>
<accession>A0A9Q7MNE7</accession>
<dbReference type="AlphaFoldDB" id="A0A9Q7MNE7"/>
<dbReference type="EMBL" id="JAQLKE010000008">
    <property type="protein sequence ID" value="MDB7083550.1"/>
    <property type="molecule type" value="Genomic_DNA"/>
</dbReference>
<comment type="caution">
    <text evidence="7">The sequence shown here is derived from an EMBL/GenBank/DDBJ whole genome shotgun (WGS) entry which is preliminary data.</text>
</comment>
<evidence type="ECO:0000256" key="5">
    <source>
        <dbReference type="PROSITE-ProRule" id="PRU10137"/>
    </source>
</evidence>
<feature type="active site" description="O-(5'-phospho-DNA)-serine intermediate" evidence="4 5">
    <location>
        <position position="10"/>
    </location>
</feature>
<dbReference type="InterPro" id="IPR036162">
    <property type="entry name" value="Resolvase-like_N_sf"/>
</dbReference>
<evidence type="ECO:0000313" key="8">
    <source>
        <dbReference type="Proteomes" id="UP001211987"/>
    </source>
</evidence>
<dbReference type="RefSeq" id="WP_003536161.1">
    <property type="nucleotide sequence ID" value="NZ_AP031443.1"/>
</dbReference>
<dbReference type="InterPro" id="IPR006119">
    <property type="entry name" value="Resolv_N"/>
</dbReference>
<feature type="domain" description="Resolvase/invertase-type recombinase catalytic" evidence="6">
    <location>
        <begin position="2"/>
        <end position="147"/>
    </location>
</feature>
<evidence type="ECO:0000256" key="3">
    <source>
        <dbReference type="ARBA" id="ARBA00023172"/>
    </source>
</evidence>
<dbReference type="InterPro" id="IPR050639">
    <property type="entry name" value="SSR_resolvase"/>
</dbReference>
<keyword evidence="3" id="KW-0233">DNA recombination</keyword>
<evidence type="ECO:0000256" key="2">
    <source>
        <dbReference type="ARBA" id="ARBA00023125"/>
    </source>
</evidence>
<dbReference type="PROSITE" id="PS51736">
    <property type="entry name" value="RECOMBINASES_3"/>
    <property type="match status" value="1"/>
</dbReference>
<dbReference type="GeneID" id="64194970"/>
<dbReference type="GO" id="GO:0003677">
    <property type="term" value="F:DNA binding"/>
    <property type="evidence" value="ECO:0007669"/>
    <property type="project" value="UniProtKB-KW"/>
</dbReference>
<evidence type="ECO:0000313" key="7">
    <source>
        <dbReference type="EMBL" id="MDB7083550.1"/>
    </source>
</evidence>
<gene>
    <name evidence="7" type="ORF">PM738_07040</name>
</gene>
<dbReference type="Pfam" id="PF00239">
    <property type="entry name" value="Resolvase"/>
    <property type="match status" value="1"/>
</dbReference>
<dbReference type="PANTHER" id="PTHR30461:SF2">
    <property type="entry name" value="SERINE RECOMBINASE PINE-RELATED"/>
    <property type="match status" value="1"/>
</dbReference>
<dbReference type="CDD" id="cd03768">
    <property type="entry name" value="SR_ResInv"/>
    <property type="match status" value="1"/>
</dbReference>
<keyword evidence="2" id="KW-0238">DNA-binding</keyword>
<dbReference type="SMART" id="SM00857">
    <property type="entry name" value="Resolvase"/>
    <property type="match status" value="1"/>
</dbReference>
<reference evidence="7" key="1">
    <citation type="submission" date="2023-01" db="EMBL/GenBank/DDBJ databases">
        <title>Human gut microbiome strain richness.</title>
        <authorList>
            <person name="Chen-Liaw A."/>
        </authorList>
    </citation>
    <scope>NUCLEOTIDE SEQUENCE</scope>
    <source>
        <strain evidence="7">1001217st2_G6_1001217B_191108</strain>
    </source>
</reference>